<name>A0A7W9DI12_9SPHI</name>
<dbReference type="EMBL" id="JACHCF010000002">
    <property type="protein sequence ID" value="MBB5619641.1"/>
    <property type="molecule type" value="Genomic_DNA"/>
</dbReference>
<dbReference type="AlphaFoldDB" id="A0A7W9DI12"/>
<dbReference type="RefSeq" id="WP_183865782.1">
    <property type="nucleotide sequence ID" value="NZ_JACHCF010000002.1"/>
</dbReference>
<evidence type="ECO:0000313" key="2">
    <source>
        <dbReference type="Proteomes" id="UP000537718"/>
    </source>
</evidence>
<evidence type="ECO:0000313" key="1">
    <source>
        <dbReference type="EMBL" id="MBB5619641.1"/>
    </source>
</evidence>
<accession>A0A7W9DI12</accession>
<gene>
    <name evidence="1" type="ORF">HDE69_000679</name>
</gene>
<sequence>MIRTSYGVDTGLKRFDPYQPPINYASDAYQSATEHSQNPACNQVIYELKQFRTREQTAQKSRLPVFANIEDGFN</sequence>
<organism evidence="1 2">
    <name type="scientific">Pedobacter cryoconitis</name>
    <dbReference type="NCBI Taxonomy" id="188932"/>
    <lineage>
        <taxon>Bacteria</taxon>
        <taxon>Pseudomonadati</taxon>
        <taxon>Bacteroidota</taxon>
        <taxon>Sphingobacteriia</taxon>
        <taxon>Sphingobacteriales</taxon>
        <taxon>Sphingobacteriaceae</taxon>
        <taxon>Pedobacter</taxon>
    </lineage>
</organism>
<protein>
    <submittedName>
        <fullName evidence="1">Uncharacterized protein</fullName>
    </submittedName>
</protein>
<dbReference type="Proteomes" id="UP000537718">
    <property type="component" value="Unassembled WGS sequence"/>
</dbReference>
<reference evidence="1 2" key="1">
    <citation type="submission" date="2020-08" db="EMBL/GenBank/DDBJ databases">
        <title>Genomic Encyclopedia of Type Strains, Phase IV (KMG-V): Genome sequencing to study the core and pangenomes of soil and plant-associated prokaryotes.</title>
        <authorList>
            <person name="Whitman W."/>
        </authorList>
    </citation>
    <scope>NUCLEOTIDE SEQUENCE [LARGE SCALE GENOMIC DNA]</scope>
    <source>
        <strain evidence="1 2">MP7CTX6</strain>
    </source>
</reference>
<proteinExistence type="predicted"/>
<comment type="caution">
    <text evidence="1">The sequence shown here is derived from an EMBL/GenBank/DDBJ whole genome shotgun (WGS) entry which is preliminary data.</text>
</comment>